<name>A0ABS6VN48_9GAMM</name>
<dbReference type="PANTHER" id="PTHR37316:SF3">
    <property type="entry name" value="TEICHOIC ACID GLYCEROL-PHOSPHATE TRANSFERASE"/>
    <property type="match status" value="1"/>
</dbReference>
<dbReference type="EMBL" id="JAHWDQ010000001">
    <property type="protein sequence ID" value="MBW2939732.1"/>
    <property type="molecule type" value="Genomic_DNA"/>
</dbReference>
<dbReference type="RefSeq" id="WP_219041972.1">
    <property type="nucleotide sequence ID" value="NZ_JAHWDQ010000001.1"/>
</dbReference>
<dbReference type="InterPro" id="IPR007554">
    <property type="entry name" value="Glycerophosphate_synth"/>
</dbReference>
<dbReference type="Pfam" id="PF04464">
    <property type="entry name" value="Glyphos_transf"/>
    <property type="match status" value="1"/>
</dbReference>
<organism evidence="1 2">
    <name type="scientific">Zhongshania aquimaris</name>
    <dbReference type="NCBI Taxonomy" id="2857107"/>
    <lineage>
        <taxon>Bacteria</taxon>
        <taxon>Pseudomonadati</taxon>
        <taxon>Pseudomonadota</taxon>
        <taxon>Gammaproteobacteria</taxon>
        <taxon>Cellvibrionales</taxon>
        <taxon>Spongiibacteraceae</taxon>
        <taxon>Zhongshania</taxon>
    </lineage>
</organism>
<gene>
    <name evidence="1" type="ORF">KXJ70_03050</name>
</gene>
<dbReference type="Proteomes" id="UP001166291">
    <property type="component" value="Unassembled WGS sequence"/>
</dbReference>
<accession>A0ABS6VN48</accession>
<evidence type="ECO:0000313" key="2">
    <source>
        <dbReference type="Proteomes" id="UP001166291"/>
    </source>
</evidence>
<sequence length="385" mass="44124">MMKWLSRIVQFLVPTWKSRIGYYSEPDYTDNAFYMYKYILMHRDNVTHVWIASDKDTAQRIKRDFENYNCGEHTLVVLPRKSIYSFLCMLSCGTIFYSHTVYRYLKPTTARVLVNLWHGMPIKRIGVLDNARKLENIPYGSRFVASTVFFQYIISSVFKVDVRDVVLCEQPRCEVLKGNIFPDISRDLVSSYFSAANKKIVIWLPSFRDKYNSVHSPSFLDDLDEDMLNFLNFEAGMSNTIVIVKLHKNDSLNNDSRVWSFDNVLLLKSSEWEKAGMQLYDLVSLSDGIMSDVSSIIIDCLGTAKPIGLVGYDAESYQRGLLFPYRLVEGQRECYTLSDRESVAAYFQAVSSGEMAIPPDDIARELLVNQSAVNGCEIILSSVNL</sequence>
<comment type="caution">
    <text evidence="1">The sequence shown here is derived from an EMBL/GenBank/DDBJ whole genome shotgun (WGS) entry which is preliminary data.</text>
</comment>
<protein>
    <submittedName>
        <fullName evidence="1">CDP-glycerol glycerophosphotransferase family protein</fullName>
    </submittedName>
</protein>
<keyword evidence="2" id="KW-1185">Reference proteome</keyword>
<dbReference type="PANTHER" id="PTHR37316">
    <property type="entry name" value="TEICHOIC ACID GLYCEROL-PHOSPHATE PRIMASE"/>
    <property type="match status" value="1"/>
</dbReference>
<proteinExistence type="predicted"/>
<reference evidence="1" key="1">
    <citation type="submission" date="2021-07" db="EMBL/GenBank/DDBJ databases">
        <title>Zhongshania sp. CAU 1632 isolated from seawater.</title>
        <authorList>
            <person name="Kim W."/>
        </authorList>
    </citation>
    <scope>NUCLEOTIDE SEQUENCE</scope>
    <source>
        <strain evidence="1">CAU 1632</strain>
    </source>
</reference>
<evidence type="ECO:0000313" key="1">
    <source>
        <dbReference type="EMBL" id="MBW2939732.1"/>
    </source>
</evidence>
<dbReference type="InterPro" id="IPR051612">
    <property type="entry name" value="Teichoic_Acid_Biosynth"/>
</dbReference>